<feature type="compositionally biased region" description="Low complexity" evidence="5">
    <location>
        <begin position="618"/>
        <end position="629"/>
    </location>
</feature>
<feature type="compositionally biased region" description="Polar residues" evidence="5">
    <location>
        <begin position="3110"/>
        <end position="3136"/>
    </location>
</feature>
<keyword evidence="7" id="KW-1185">Reference proteome</keyword>
<dbReference type="GO" id="GO:0005516">
    <property type="term" value="F:calmodulin binding"/>
    <property type="evidence" value="ECO:0007669"/>
    <property type="project" value="UniProtKB-KW"/>
</dbReference>
<feature type="region of interest" description="Disordered" evidence="5">
    <location>
        <begin position="153"/>
        <end position="199"/>
    </location>
</feature>
<feature type="region of interest" description="Disordered" evidence="5">
    <location>
        <begin position="951"/>
        <end position="1073"/>
    </location>
</feature>
<dbReference type="Gene3D" id="1.20.5.190">
    <property type="match status" value="14"/>
</dbReference>
<feature type="compositionally biased region" description="Low complexity" evidence="5">
    <location>
        <begin position="844"/>
        <end position="857"/>
    </location>
</feature>
<feature type="region of interest" description="Disordered" evidence="5">
    <location>
        <begin position="1"/>
        <end position="103"/>
    </location>
</feature>
<feature type="compositionally biased region" description="Polar residues" evidence="5">
    <location>
        <begin position="883"/>
        <end position="892"/>
    </location>
</feature>
<feature type="compositionally biased region" description="Basic and acidic residues" evidence="5">
    <location>
        <begin position="180"/>
        <end position="199"/>
    </location>
</feature>
<feature type="region of interest" description="Disordered" evidence="5">
    <location>
        <begin position="3026"/>
        <end position="3138"/>
    </location>
</feature>
<feature type="region of interest" description="Disordered" evidence="5">
    <location>
        <begin position="676"/>
        <end position="821"/>
    </location>
</feature>
<feature type="compositionally biased region" description="Basic and acidic residues" evidence="5">
    <location>
        <begin position="508"/>
        <end position="532"/>
    </location>
</feature>
<feature type="compositionally biased region" description="Basic residues" evidence="5">
    <location>
        <begin position="805"/>
        <end position="817"/>
    </location>
</feature>
<dbReference type="InterPro" id="IPR000048">
    <property type="entry name" value="IQ_motif_EF-hand-BS"/>
</dbReference>
<feature type="compositionally biased region" description="Low complexity" evidence="5">
    <location>
        <begin position="544"/>
        <end position="555"/>
    </location>
</feature>
<feature type="compositionally biased region" description="Polar residues" evidence="5">
    <location>
        <begin position="3159"/>
        <end position="3183"/>
    </location>
</feature>
<feature type="region of interest" description="Disordered" evidence="5">
    <location>
        <begin position="2713"/>
        <end position="2737"/>
    </location>
</feature>
<evidence type="ECO:0000256" key="5">
    <source>
        <dbReference type="SAM" id="MobiDB-lite"/>
    </source>
</evidence>
<comment type="subcellular location">
    <subcellularLocation>
        <location evidence="1">Cytoplasm</location>
    </subcellularLocation>
</comment>
<evidence type="ECO:0000256" key="1">
    <source>
        <dbReference type="ARBA" id="ARBA00004496"/>
    </source>
</evidence>
<dbReference type="PANTHER" id="PTHR22706">
    <property type="entry name" value="ASSEMBLY FACTOR FOR SPINDLE MICROTUBULES"/>
    <property type="match status" value="1"/>
</dbReference>
<sequence>MNYQPPSFESSCIGSFEFSSSNSSEDVINNQRPLSPLNKRTSRDVVSPKRGAKKTIVLKSSARDTQKKNKASPSRPVVATSSPGRRSDAVTTPSRIKSKDESLLNAGLSATEMLARLRQEKEILIQQQREEIISTAESTENDDAPIKQIALLPKTLVPPPPPNPPKKHKQTVMASPRARKSLDKVDGTESKLPDDKENALVTELKRDEVQAKLVQTHIYQSGGGASVRSKSSSDSSKNKASLVQRGKALFGKKMSKGAADHDKSIGSTQAAANPPSTDKVDTTKPKKKKPTRLELARLRSLSILASKSTSPSSSCESVASVGAVSKANEEKNENPCCEEKSLSATENVDVRAQEDCRAVAETKNAPESSLKEQSVEDGNAGNDNRSDETLKSAAGNEKVEFKEERPSQVNDAVVEVENNEKEKVKEMIEIAPAQKIESLVAGYNVSKLRKRRDSKLFNKDRGDGSTAAKVEKKPTACAKVEKETTLMAEGDGARAAKVESKPTACAIEKETVEAKKDEEPTQRPTKPIDKFGRDRKKTAGVNQAMSRASSAMSGSNTARSSRRRPVGASTSTEDDASIVSSTVSVASSSTAVQSNLRQRSNGLNNPIQHRKSNSLIITSTQSKSETKQSANVKLNSHQSHSDLLARARSHRRAASSASSTPLIVSPAEELDDSLIFSDLLPPSPSSREQSVERGVKVRESNIPTPTRTLTPRSNRGRKNVVSNVSVGSNVEIKEESVSSSSSVQSPPRMKRNTLSGDSMSTMHFDSEKRTTTPVKTPARARAPSPKLSPIISKPAGHSSPSPNRLVRRNRSLSRPRLARNEGPIEEKLMNTKADCDKAIISTSSLETGSHSSVSASSCKVEAPTTPTRAQSLSAFRAARKGSSVMNAPGTKNKTLDDKNSSKMTVASKPQAGSPKNSNETTLSPTKTKSLASLRAVTNRGRKFARPVAAEAVTNSLTTPPRSVIRADKTEAAPRQTPPSRFNRRSRSLSQSRVLEEASPATSKMSSHVKATAPIGSRALTGSPIDARHATATEMRRKHRRRSNSMPRHQSQTTENDSALTNVNSTKNFPFKQSPGVARVNKLNKKLQVDEPEPKAEVILHGQFASTPRATANSAPVVSHTAIMSILSKKAKNKSTFYVPIAQLCQAILPIQTLARMFLAKLAVEKRKASIVRLQAIFHRWRCEHYLSSCIFLAVQLQASYRGYIAREQTYFIHLGVLAVTRLQACYRGKAARRDLRYQAYCATRIQATIRGHWQCVEYVETWSNIVLVQSVARMRSARKKYLTELAALMKAIAEAAATKIQTCWRRFVCYGDFSDTLVDIVTIQSAVRRLLAQEQLCRMQLELAKSTVATKMAASWRAFVIRREYIITIGDVILCQSLARRNIAMKERNILTQKRRVVSATRIQSAWRSYSAYDDFVHAISDIIVVQSLVRRFNAIKFTMQLQEERRLQENKAATKIAATWRGFYAVREYKFDLADIISAQSFARRLSSVRVLRRLSEEHDLRRRSLATKISSNWRRHSAGRAFRCTMADIITCQSLVRRRISIVRADKLRLQLHTFCAILIQSAWRSHTARESYICTVVNVITAQSVTRKWCARRLANKLRKELRERHILSTMMHLAHVEGEASTKIASAWKPHFYRKKFSEQRASIVIIQAKWRGFIAFEKYVQTIFYLLSIQAFARRLIACCRVKKLKEERQKLLAVTKLQSLVRRIIALKIFVEKMNWMNRLQGSACTCIQAVYRGYAVRADLCNQHAAATKIQSAFRCFVGRLDFAVALSSIIVCQSVCRRMIAMRKLMRQQEACTCIQAVCRGYAVRADLCNKHAATTKIQSAFRCFVGRLDFAVALSSIIVCQSVCRRMIAMRKLMRQQEACTCIQAVCRGYAVRADLCNKHAATTKIQSAFRCFVGRLDFVVTLSSIIVCQSVCRRRIAMREIMRRQKASILIQSMHRLNSARISYIMTIANVILCQSVSRQWIAKSRVREILSDRREQAATKLQAAHRGYYQRMDYIVTVSSVIICQSVVRRKIASRQADSLRMIQCSVRQSAAISIQRVTRGYFTRFDYTVALMKIIISQSAVRRWRDKKNFKELLDTKHTAAAVVIQKRFRGYTAFTKYIETVVNIIICQAVARKFIALKIAQTLRDAKESETRIKSATKIAATYKCHAAYSSYTATLTDIILCQAYVRRLISSRETAKKRRSWHDASVQIQSVYRGYIQSVRFILTLSRIIMLQSQVRGHLARNAVEHKKLIQHAAAIAIQKNWRSFKVETDFIMVLAGIISLQANIRSFTQMTKYAKIQDQRAAAATKIQNKFRSSIYFDDYTHSLVNITLCQCYVRRWLAGQKANRLRQGQFHSYMAVIIQSRWRRYIARCDYIIVLLDIISIQSAVRRWAARKQASHIRKQRDCAITIQAVVRGYIAYTNYVFTLIDIIFCQAIVRSKLARIKKTKLLNQQSYCTTGAAVCIQKKWIGYAATKRVSSAVWIQAFFRRYIARKRFAKIKAYDACRNRALVRDKERSAALLLQKSWGLFKFHRLHSSATCIQRRWRLHIDFIKTSRSTLGSIIFIQAVMRRALVERRTAAALRCVAISESDNIMMLEREASIILQRWWEKQSYILRLQRSYTVDFSVHHAATMIQSTFRGYKAFSQYVIVSYFILKIQAVARGYLARLLFLRRKTMVKRWQGVHAYKVPAAKMSSKPERQSFPRVQSIQEPPKLLRQSLPPAHHLYEPPTQHSFTPTRHSLPPVPPTPDIARKVMRMREKHAALVIERFFITIKAEIDREIRHLERKKKKRGKRNLKCDTGVESSINSSRGMHNQYEKNTNIVNSFDHSSHPSTGNHSYFTPQAHHPLCASGYNESTRSNPYMPQQYHRAGPLRSSIRNGFQDYQSRCMNASGYTDQQGYATRKDIMGNRKEYDQKASLKRGPTNSDESSVQSISLTQTRSETEMRLARLQYEVAGLVNRYQVAEDELQSVGHSMGNSTADENSQKIRKAGTASQSVHSENGPFQENSNNGHQILNNTLPRAPLQQRVNHLDITPPRLSYSQHRRTPTQYDPRPSWAPPQLQHNRSSTSLQAPVPMRYTNSSPQLQDRPGRTSPLITQEPSHRYTHYQDQRFPPIPSASQSNHGLKNDLSIASSNSNSVTGPNESLHLNPGAVNFNYGPHGFSAQYSQSPLNYHNPSPSYSQRNQNQRATHQGIPRTPSGRQF</sequence>
<feature type="compositionally biased region" description="Basic and acidic residues" evidence="5">
    <location>
        <begin position="327"/>
        <end position="341"/>
    </location>
</feature>
<feature type="region of interest" description="Disordered" evidence="5">
    <location>
        <begin position="2906"/>
        <end position="2935"/>
    </location>
</feature>
<dbReference type="PANTHER" id="PTHR22706:SF1">
    <property type="entry name" value="ASSEMBLY FACTOR FOR SPINDLE MICROTUBULES"/>
    <property type="match status" value="1"/>
</dbReference>
<feature type="compositionally biased region" description="Basic and acidic residues" evidence="5">
    <location>
        <begin position="397"/>
        <end position="406"/>
    </location>
</feature>
<accession>A0ABD3PEZ7</accession>
<dbReference type="PROSITE" id="PS50096">
    <property type="entry name" value="IQ"/>
    <property type="match status" value="16"/>
</dbReference>
<feature type="compositionally biased region" description="Basic and acidic residues" evidence="5">
    <location>
        <begin position="3093"/>
        <end position="3102"/>
    </location>
</feature>
<dbReference type="Proteomes" id="UP001530400">
    <property type="component" value="Unassembled WGS sequence"/>
</dbReference>
<dbReference type="EMBL" id="JALLPJ020000642">
    <property type="protein sequence ID" value="KAL3786613.1"/>
    <property type="molecule type" value="Genomic_DNA"/>
</dbReference>
<feature type="compositionally biased region" description="Polar residues" evidence="5">
    <location>
        <begin position="913"/>
        <end position="930"/>
    </location>
</feature>
<feature type="compositionally biased region" description="Basic and acidic residues" evidence="5">
    <location>
        <begin position="689"/>
        <end position="699"/>
    </location>
</feature>
<name>A0ABD3PEZ7_9STRA</name>
<feature type="compositionally biased region" description="Low complexity" evidence="5">
    <location>
        <begin position="226"/>
        <end position="241"/>
    </location>
</feature>
<evidence type="ECO:0000313" key="6">
    <source>
        <dbReference type="EMBL" id="KAL3786613.1"/>
    </source>
</evidence>
<dbReference type="SMART" id="SM00015">
    <property type="entry name" value="IQ"/>
    <property type="match status" value="40"/>
</dbReference>
<comment type="caution">
    <text evidence="6">The sequence shown here is derived from an EMBL/GenBank/DDBJ whole genome shotgun (WGS) entry which is preliminary data.</text>
</comment>
<keyword evidence="2" id="KW-0963">Cytoplasm</keyword>
<feature type="compositionally biased region" description="Low complexity" evidence="5">
    <location>
        <begin position="719"/>
        <end position="730"/>
    </location>
</feature>
<feature type="compositionally biased region" description="Polar residues" evidence="5">
    <location>
        <begin position="2966"/>
        <end position="2975"/>
    </location>
</feature>
<keyword evidence="4" id="KW-0112">Calmodulin-binding</keyword>
<dbReference type="InterPro" id="IPR027417">
    <property type="entry name" value="P-loop_NTPase"/>
</dbReference>
<feature type="compositionally biased region" description="Basic and acidic residues" evidence="5">
    <location>
        <begin position="1025"/>
        <end position="1034"/>
    </location>
</feature>
<dbReference type="Pfam" id="PF00612">
    <property type="entry name" value="IQ"/>
    <property type="match status" value="13"/>
</dbReference>
<keyword evidence="3" id="KW-0677">Repeat</keyword>
<feature type="compositionally biased region" description="Low complexity" evidence="5">
    <location>
        <begin position="783"/>
        <end position="804"/>
    </location>
</feature>
<gene>
    <name evidence="6" type="ORF">ACHAWO_004099</name>
</gene>
<feature type="region of interest" description="Disordered" evidence="5">
    <location>
        <begin position="508"/>
        <end position="664"/>
    </location>
</feature>
<feature type="region of interest" description="Disordered" evidence="5">
    <location>
        <begin position="2966"/>
        <end position="3009"/>
    </location>
</feature>
<evidence type="ECO:0000256" key="3">
    <source>
        <dbReference type="ARBA" id="ARBA00022737"/>
    </source>
</evidence>
<reference evidence="6 7" key="1">
    <citation type="submission" date="2024-10" db="EMBL/GenBank/DDBJ databases">
        <title>Updated reference genomes for cyclostephanoid diatoms.</title>
        <authorList>
            <person name="Roberts W.R."/>
            <person name="Alverson A.J."/>
        </authorList>
    </citation>
    <scope>NUCLEOTIDE SEQUENCE [LARGE SCALE GENOMIC DNA]</scope>
    <source>
        <strain evidence="6 7">AJA010-31</strain>
    </source>
</reference>
<feature type="compositionally biased region" description="Low complexity" evidence="5">
    <location>
        <begin position="7"/>
        <end position="25"/>
    </location>
</feature>
<dbReference type="InterPro" id="IPR051185">
    <property type="entry name" value="ASPM"/>
</dbReference>
<proteinExistence type="predicted"/>
<feature type="compositionally biased region" description="Low complexity" evidence="5">
    <location>
        <begin position="577"/>
        <end position="594"/>
    </location>
</feature>
<feature type="compositionally biased region" description="Polar residues" evidence="5">
    <location>
        <begin position="752"/>
        <end position="763"/>
    </location>
</feature>
<organism evidence="6 7">
    <name type="scientific">Cyclotella atomus</name>
    <dbReference type="NCBI Taxonomy" id="382360"/>
    <lineage>
        <taxon>Eukaryota</taxon>
        <taxon>Sar</taxon>
        <taxon>Stramenopiles</taxon>
        <taxon>Ochrophyta</taxon>
        <taxon>Bacillariophyta</taxon>
        <taxon>Coscinodiscophyceae</taxon>
        <taxon>Thalassiosirophycidae</taxon>
        <taxon>Stephanodiscales</taxon>
        <taxon>Stephanodiscaceae</taxon>
        <taxon>Cyclotella</taxon>
    </lineage>
</organism>
<feature type="compositionally biased region" description="Polar residues" evidence="5">
    <location>
        <begin position="79"/>
        <end position="95"/>
    </location>
</feature>
<evidence type="ECO:0000313" key="7">
    <source>
        <dbReference type="Proteomes" id="UP001530400"/>
    </source>
</evidence>
<feature type="region of interest" description="Disordered" evidence="5">
    <location>
        <begin position="3159"/>
        <end position="3196"/>
    </location>
</feature>
<evidence type="ECO:0000256" key="2">
    <source>
        <dbReference type="ARBA" id="ARBA00022490"/>
    </source>
</evidence>
<feature type="compositionally biased region" description="Polar residues" evidence="5">
    <location>
        <begin position="595"/>
        <end position="617"/>
    </location>
</feature>
<feature type="compositionally biased region" description="Low complexity" evidence="5">
    <location>
        <begin position="298"/>
        <end position="325"/>
    </location>
</feature>
<feature type="compositionally biased region" description="Polar residues" evidence="5">
    <location>
        <begin position="864"/>
        <end position="873"/>
    </location>
</feature>
<feature type="compositionally biased region" description="Polar residues" evidence="5">
    <location>
        <begin position="2985"/>
        <end position="3009"/>
    </location>
</feature>
<feature type="compositionally biased region" description="Polar residues" evidence="5">
    <location>
        <begin position="1043"/>
        <end position="1067"/>
    </location>
</feature>
<dbReference type="SUPFAM" id="SSF52540">
    <property type="entry name" value="P-loop containing nucleoside triphosphate hydrolases"/>
    <property type="match status" value="3"/>
</dbReference>
<feature type="compositionally biased region" description="Basic and acidic residues" evidence="5">
    <location>
        <begin position="348"/>
        <end position="360"/>
    </location>
</feature>
<feature type="compositionally biased region" description="Polar residues" evidence="5">
    <location>
        <begin position="3054"/>
        <end position="3064"/>
    </location>
</feature>
<feature type="region of interest" description="Disordered" evidence="5">
    <location>
        <begin position="844"/>
        <end position="930"/>
    </location>
</feature>
<feature type="compositionally biased region" description="Polar residues" evidence="5">
    <location>
        <begin position="701"/>
        <end position="711"/>
    </location>
</feature>
<feature type="region of interest" description="Disordered" evidence="5">
    <location>
        <begin position="217"/>
        <end position="408"/>
    </location>
</feature>
<dbReference type="GO" id="GO:0005737">
    <property type="term" value="C:cytoplasm"/>
    <property type="evidence" value="ECO:0007669"/>
    <property type="project" value="UniProtKB-SubCell"/>
</dbReference>
<feature type="compositionally biased region" description="Polar residues" evidence="5">
    <location>
        <begin position="2916"/>
        <end position="2933"/>
    </location>
</feature>
<evidence type="ECO:0000256" key="4">
    <source>
        <dbReference type="ARBA" id="ARBA00022860"/>
    </source>
</evidence>
<protein>
    <submittedName>
        <fullName evidence="6">Uncharacterized protein</fullName>
    </submittedName>
</protein>